<protein>
    <recommendedName>
        <fullName evidence="4">B box-type domain-containing protein</fullName>
    </recommendedName>
</protein>
<gene>
    <name evidence="2" type="ORF">ESB00_16660</name>
</gene>
<dbReference type="OrthoDB" id="189783at2"/>
<sequence length="189" mass="21186">MTAAKLACPKCRRTVPEVFWQGVDVVRCPTCSSEFEQLRFPALGAARRVDRAAATGSGEANCYFHAQNRAEAACDGCGRYVCAVCRVPVSGQHFCPSCLEARTDRRKLPENHRVLYEHIALLLAFLPLLLWPFTLITAPAALGVCFWGWNKPGSLVGKRRRWRFILAGLLATAQIVGWLLIFTRMFLRF</sequence>
<evidence type="ECO:0000313" key="2">
    <source>
        <dbReference type="EMBL" id="RXK53328.1"/>
    </source>
</evidence>
<keyword evidence="3" id="KW-1185">Reference proteome</keyword>
<evidence type="ECO:0000313" key="3">
    <source>
        <dbReference type="Proteomes" id="UP000290218"/>
    </source>
</evidence>
<dbReference type="Proteomes" id="UP000290218">
    <property type="component" value="Unassembled WGS sequence"/>
</dbReference>
<name>A0A4Q1C4J2_9BACT</name>
<keyword evidence="1" id="KW-0812">Transmembrane</keyword>
<organism evidence="2 3">
    <name type="scientific">Oleiharenicola lentus</name>
    <dbReference type="NCBI Taxonomy" id="2508720"/>
    <lineage>
        <taxon>Bacteria</taxon>
        <taxon>Pseudomonadati</taxon>
        <taxon>Verrucomicrobiota</taxon>
        <taxon>Opitutia</taxon>
        <taxon>Opitutales</taxon>
        <taxon>Opitutaceae</taxon>
        <taxon>Oleiharenicola</taxon>
    </lineage>
</organism>
<dbReference type="RefSeq" id="WP_129048918.1">
    <property type="nucleotide sequence ID" value="NZ_SDHX01000002.1"/>
</dbReference>
<keyword evidence="1" id="KW-1133">Transmembrane helix</keyword>
<dbReference type="SUPFAM" id="SSF57845">
    <property type="entry name" value="B-box zinc-binding domain"/>
    <property type="match status" value="1"/>
</dbReference>
<evidence type="ECO:0000256" key="1">
    <source>
        <dbReference type="SAM" id="Phobius"/>
    </source>
</evidence>
<feature type="transmembrane region" description="Helical" evidence="1">
    <location>
        <begin position="162"/>
        <end position="187"/>
    </location>
</feature>
<accession>A0A4Q1C4J2</accession>
<dbReference type="EMBL" id="SDHX01000002">
    <property type="protein sequence ID" value="RXK53328.1"/>
    <property type="molecule type" value="Genomic_DNA"/>
</dbReference>
<comment type="caution">
    <text evidence="2">The sequence shown here is derived from an EMBL/GenBank/DDBJ whole genome shotgun (WGS) entry which is preliminary data.</text>
</comment>
<keyword evidence="1" id="KW-0472">Membrane</keyword>
<feature type="transmembrane region" description="Helical" evidence="1">
    <location>
        <begin position="115"/>
        <end position="142"/>
    </location>
</feature>
<dbReference type="AlphaFoldDB" id="A0A4Q1C4J2"/>
<evidence type="ECO:0008006" key="4">
    <source>
        <dbReference type="Google" id="ProtNLM"/>
    </source>
</evidence>
<reference evidence="2 3" key="1">
    <citation type="submission" date="2019-01" db="EMBL/GenBank/DDBJ databases">
        <title>Lacunisphaera sp. strain TWA-58.</title>
        <authorList>
            <person name="Chen W.-M."/>
        </authorList>
    </citation>
    <scope>NUCLEOTIDE SEQUENCE [LARGE SCALE GENOMIC DNA]</scope>
    <source>
        <strain evidence="2 3">TWA-58</strain>
    </source>
</reference>
<proteinExistence type="predicted"/>